<gene>
    <name evidence="1" type="ORF">B1R32_10521</name>
</gene>
<dbReference type="RefSeq" id="WP_123580455.1">
    <property type="nucleotide sequence ID" value="NZ_NIGF01000005.1"/>
</dbReference>
<evidence type="ECO:0000313" key="2">
    <source>
        <dbReference type="Proteomes" id="UP000237684"/>
    </source>
</evidence>
<dbReference type="Proteomes" id="UP000237684">
    <property type="component" value="Unassembled WGS sequence"/>
</dbReference>
<proteinExistence type="predicted"/>
<comment type="caution">
    <text evidence="1">The sequence shown here is derived from an EMBL/GenBank/DDBJ whole genome shotgun (WGS) entry which is preliminary data.</text>
</comment>
<protein>
    <recommendedName>
        <fullName evidence="3">Type II secretory pathway, pseudopilin PulG</fullName>
    </recommendedName>
</protein>
<dbReference type="EMBL" id="NIGF01000005">
    <property type="protein sequence ID" value="PQV64340.1"/>
    <property type="molecule type" value="Genomic_DNA"/>
</dbReference>
<reference evidence="1 2" key="1">
    <citation type="journal article" date="2018" name="Syst. Appl. Microbiol.">
        <title>Abditibacterium utsteinense sp. nov., the first cultivated member of candidate phylum FBP, isolated from ice-free Antarctic soil samples.</title>
        <authorList>
            <person name="Tahon G."/>
            <person name="Tytgat B."/>
            <person name="Lebbe L."/>
            <person name="Carlier A."/>
            <person name="Willems A."/>
        </authorList>
    </citation>
    <scope>NUCLEOTIDE SEQUENCE [LARGE SCALE GENOMIC DNA]</scope>
    <source>
        <strain evidence="1 2">LMG 29911</strain>
    </source>
</reference>
<sequence>MNKKLILLIAVILSIPVIVFAQNKINNMQRIKRAQLMQKTLGQAQSLSLAIRQYSFDNKGNMPPMNNLTALKQALKPYLGGSDFISAASGKPFIFNTKLSGKKLVDSNFIVWLYDPKPTSGPNNPKDLYRVVGYSNHFTTMPEKIWQSEKKTFGLP</sequence>
<dbReference type="InParanoid" id="A0A2S8SU77"/>
<name>A0A2S8SU77_9BACT</name>
<evidence type="ECO:0000313" key="1">
    <source>
        <dbReference type="EMBL" id="PQV64340.1"/>
    </source>
</evidence>
<dbReference type="AlphaFoldDB" id="A0A2S8SU77"/>
<accession>A0A2S8SU77</accession>
<evidence type="ECO:0008006" key="3">
    <source>
        <dbReference type="Google" id="ProtNLM"/>
    </source>
</evidence>
<organism evidence="1 2">
    <name type="scientific">Abditibacterium utsteinense</name>
    <dbReference type="NCBI Taxonomy" id="1960156"/>
    <lineage>
        <taxon>Bacteria</taxon>
        <taxon>Pseudomonadati</taxon>
        <taxon>Abditibacteriota</taxon>
        <taxon>Abditibacteriia</taxon>
        <taxon>Abditibacteriales</taxon>
        <taxon>Abditibacteriaceae</taxon>
        <taxon>Abditibacterium</taxon>
    </lineage>
</organism>
<keyword evidence="2" id="KW-1185">Reference proteome</keyword>